<feature type="domain" description="PAC" evidence="3">
    <location>
        <begin position="264"/>
        <end position="317"/>
    </location>
</feature>
<dbReference type="InterPro" id="IPR052155">
    <property type="entry name" value="Biofilm_reg_signaling"/>
</dbReference>
<reference evidence="6 7" key="1">
    <citation type="submission" date="2020-08" db="EMBL/GenBank/DDBJ databases">
        <title>Genomic Encyclopedia of Type Strains, Phase IV (KMG-IV): sequencing the most valuable type-strain genomes for metagenomic binning, comparative biology and taxonomic classification.</title>
        <authorList>
            <person name="Goeker M."/>
        </authorList>
    </citation>
    <scope>NUCLEOTIDE SEQUENCE [LARGE SCALE GENOMIC DNA]</scope>
    <source>
        <strain evidence="6 7">DSM 2461</strain>
    </source>
</reference>
<evidence type="ECO:0000313" key="7">
    <source>
        <dbReference type="Proteomes" id="UP000587760"/>
    </source>
</evidence>
<sequence>MLKRRMDLLFSQLPLVIHAALLVGSINIFYLKDIVPRRSLFIWYGILIAITLLRQTTYMLYKRDSHRHLKFFYISNFIGMVISSALWGGAGFIIFGPEALNNFLLVITILGIIIAGITSLASDRRLLITFITIMIVPLMVRVLLFRSDEYSIIGIFLGIFFVLIIFVAIRINRLIVSNLSFEESQMIIIEELKDSEERFRSIFENAPTGIFYYDQSLTISECNDAFAVLLNAPREKLLKLDMHNLNDKKIIPVLKKPLFSGEPGTYEGYYNSTISGKELWVNISCSPLRDEQGKIKGAVGIVQNRSEFHIIEEKMTYMAYHDNLTGLPNRLLLKDRLKQALLQAGRGNYYGAILFLDLDNFKSINDSLGHETGDLLLIEASLRIRDLLRNEDTVSRIGGDEFVIILNKLRESETASIAAAGLVADKVHHCLTEPFNINNKLLHTSTSVGIVLFSGKDKDIETLLKNADTAMYEAKKEGRSSTHYFNEVINQSMKKRVALENYLRLAVGNSELIPYFQPIIKIDNDVESVCGAEALLRWFHPSLGNISPAEFIPLAEETGQTLDIGEWLIEEICRIYGEWLKKGSVNLDYVSINLSVLQLQQKDFHKTILESLKRHEVPPSAVVLEITENVLVGNFDRVNSNISALRSEGIRFAIDDFGTGYSSLTYLKKLSLDIIKIDRTFIREIHDDRGDKTLVQAILNIARDFGFNVIAEGVEEEMQIGIMKELGCRFIQGYYFSRPLPADRFLEFYERFTT</sequence>
<dbReference type="Pfam" id="PF00989">
    <property type="entry name" value="PAS"/>
    <property type="match status" value="1"/>
</dbReference>
<dbReference type="PANTHER" id="PTHR44757:SF2">
    <property type="entry name" value="BIOFILM ARCHITECTURE MAINTENANCE PROTEIN MBAA"/>
    <property type="match status" value="1"/>
</dbReference>
<dbReference type="InterPro" id="IPR000160">
    <property type="entry name" value="GGDEF_dom"/>
</dbReference>
<evidence type="ECO:0000259" key="3">
    <source>
        <dbReference type="PROSITE" id="PS50113"/>
    </source>
</evidence>
<dbReference type="InterPro" id="IPR035919">
    <property type="entry name" value="EAL_sf"/>
</dbReference>
<dbReference type="Proteomes" id="UP000587760">
    <property type="component" value="Unassembled WGS sequence"/>
</dbReference>
<protein>
    <submittedName>
        <fullName evidence="6">Diguanylate cyclase (GGDEF)-like protein/PAS domain S-box-containing protein</fullName>
    </submittedName>
</protein>
<dbReference type="PROSITE" id="PS50887">
    <property type="entry name" value="GGDEF"/>
    <property type="match status" value="1"/>
</dbReference>
<feature type="domain" description="GGDEF" evidence="5">
    <location>
        <begin position="349"/>
        <end position="487"/>
    </location>
</feature>
<dbReference type="PANTHER" id="PTHR44757">
    <property type="entry name" value="DIGUANYLATE CYCLASE DGCP"/>
    <property type="match status" value="1"/>
</dbReference>
<dbReference type="InterPro" id="IPR029787">
    <property type="entry name" value="Nucleotide_cyclase"/>
</dbReference>
<dbReference type="PROSITE" id="PS50112">
    <property type="entry name" value="PAS"/>
    <property type="match status" value="1"/>
</dbReference>
<dbReference type="InterPro" id="IPR043128">
    <property type="entry name" value="Rev_trsase/Diguanyl_cyclase"/>
</dbReference>
<dbReference type="SUPFAM" id="SSF55073">
    <property type="entry name" value="Nucleotide cyclase"/>
    <property type="match status" value="1"/>
</dbReference>
<dbReference type="CDD" id="cd01948">
    <property type="entry name" value="EAL"/>
    <property type="match status" value="1"/>
</dbReference>
<dbReference type="SMART" id="SM00091">
    <property type="entry name" value="PAS"/>
    <property type="match status" value="1"/>
</dbReference>
<dbReference type="SMART" id="SM00052">
    <property type="entry name" value="EAL"/>
    <property type="match status" value="1"/>
</dbReference>
<dbReference type="SMART" id="SM00267">
    <property type="entry name" value="GGDEF"/>
    <property type="match status" value="1"/>
</dbReference>
<proteinExistence type="predicted"/>
<evidence type="ECO:0000313" key="6">
    <source>
        <dbReference type="EMBL" id="MBB6481731.1"/>
    </source>
</evidence>
<dbReference type="NCBIfam" id="TIGR00254">
    <property type="entry name" value="GGDEF"/>
    <property type="match status" value="1"/>
</dbReference>
<dbReference type="InterPro" id="IPR000700">
    <property type="entry name" value="PAS-assoc_C"/>
</dbReference>
<accession>A0A841REC7</accession>
<keyword evidence="1" id="KW-0812">Transmembrane</keyword>
<feature type="transmembrane region" description="Helical" evidence="1">
    <location>
        <begin position="102"/>
        <end position="121"/>
    </location>
</feature>
<dbReference type="InterPro" id="IPR001633">
    <property type="entry name" value="EAL_dom"/>
</dbReference>
<organism evidence="6 7">
    <name type="scientific">Spirochaeta isovalerica</name>
    <dbReference type="NCBI Taxonomy" id="150"/>
    <lineage>
        <taxon>Bacteria</taxon>
        <taxon>Pseudomonadati</taxon>
        <taxon>Spirochaetota</taxon>
        <taxon>Spirochaetia</taxon>
        <taxon>Spirochaetales</taxon>
        <taxon>Spirochaetaceae</taxon>
        <taxon>Spirochaeta</taxon>
    </lineage>
</organism>
<dbReference type="NCBIfam" id="TIGR00229">
    <property type="entry name" value="sensory_box"/>
    <property type="match status" value="1"/>
</dbReference>
<name>A0A841REC7_9SPIO</name>
<keyword evidence="1" id="KW-0472">Membrane</keyword>
<dbReference type="Gene3D" id="3.20.20.450">
    <property type="entry name" value="EAL domain"/>
    <property type="match status" value="1"/>
</dbReference>
<keyword evidence="1" id="KW-1133">Transmembrane helix</keyword>
<dbReference type="CDD" id="cd01949">
    <property type="entry name" value="GGDEF"/>
    <property type="match status" value="1"/>
</dbReference>
<dbReference type="EMBL" id="JACHGJ010000007">
    <property type="protein sequence ID" value="MBB6481731.1"/>
    <property type="molecule type" value="Genomic_DNA"/>
</dbReference>
<evidence type="ECO:0000259" key="4">
    <source>
        <dbReference type="PROSITE" id="PS50883"/>
    </source>
</evidence>
<dbReference type="CDD" id="cd00130">
    <property type="entry name" value="PAS"/>
    <property type="match status" value="1"/>
</dbReference>
<dbReference type="InterPro" id="IPR013767">
    <property type="entry name" value="PAS_fold"/>
</dbReference>
<feature type="transmembrane region" description="Helical" evidence="1">
    <location>
        <begin position="40"/>
        <end position="61"/>
    </location>
</feature>
<dbReference type="PROSITE" id="PS50113">
    <property type="entry name" value="PAC"/>
    <property type="match status" value="1"/>
</dbReference>
<dbReference type="SUPFAM" id="SSF55785">
    <property type="entry name" value="PYP-like sensor domain (PAS domain)"/>
    <property type="match status" value="1"/>
</dbReference>
<evidence type="ECO:0000256" key="1">
    <source>
        <dbReference type="SAM" id="Phobius"/>
    </source>
</evidence>
<dbReference type="SUPFAM" id="SSF141868">
    <property type="entry name" value="EAL domain-like"/>
    <property type="match status" value="1"/>
</dbReference>
<evidence type="ECO:0000259" key="2">
    <source>
        <dbReference type="PROSITE" id="PS50112"/>
    </source>
</evidence>
<dbReference type="GO" id="GO:0006355">
    <property type="term" value="P:regulation of DNA-templated transcription"/>
    <property type="evidence" value="ECO:0007669"/>
    <property type="project" value="InterPro"/>
</dbReference>
<keyword evidence="7" id="KW-1185">Reference proteome</keyword>
<feature type="transmembrane region" description="Helical" evidence="1">
    <location>
        <begin position="73"/>
        <end position="96"/>
    </location>
</feature>
<evidence type="ECO:0000259" key="5">
    <source>
        <dbReference type="PROSITE" id="PS50887"/>
    </source>
</evidence>
<dbReference type="RefSeq" id="WP_184747964.1">
    <property type="nucleotide sequence ID" value="NZ_JACHGJ010000007.1"/>
</dbReference>
<feature type="domain" description="EAL" evidence="4">
    <location>
        <begin position="496"/>
        <end position="753"/>
    </location>
</feature>
<feature type="transmembrane region" description="Helical" evidence="1">
    <location>
        <begin position="150"/>
        <end position="169"/>
    </location>
</feature>
<dbReference type="AlphaFoldDB" id="A0A841REC7"/>
<dbReference type="Gene3D" id="3.30.70.270">
    <property type="match status" value="1"/>
</dbReference>
<comment type="caution">
    <text evidence="6">The sequence shown here is derived from an EMBL/GenBank/DDBJ whole genome shotgun (WGS) entry which is preliminary data.</text>
</comment>
<dbReference type="Gene3D" id="3.30.450.20">
    <property type="entry name" value="PAS domain"/>
    <property type="match status" value="1"/>
</dbReference>
<feature type="domain" description="PAS" evidence="2">
    <location>
        <begin position="195"/>
        <end position="238"/>
    </location>
</feature>
<dbReference type="InterPro" id="IPR000014">
    <property type="entry name" value="PAS"/>
</dbReference>
<feature type="transmembrane region" description="Helical" evidence="1">
    <location>
        <begin position="126"/>
        <end position="144"/>
    </location>
</feature>
<dbReference type="InterPro" id="IPR035965">
    <property type="entry name" value="PAS-like_dom_sf"/>
</dbReference>
<dbReference type="Pfam" id="PF00990">
    <property type="entry name" value="GGDEF"/>
    <property type="match status" value="1"/>
</dbReference>
<gene>
    <name evidence="6" type="ORF">HNR50_003411</name>
</gene>
<dbReference type="Pfam" id="PF00563">
    <property type="entry name" value="EAL"/>
    <property type="match status" value="1"/>
</dbReference>
<dbReference type="PROSITE" id="PS50883">
    <property type="entry name" value="EAL"/>
    <property type="match status" value="1"/>
</dbReference>